<dbReference type="PROSITE" id="PS00478">
    <property type="entry name" value="LIM_DOMAIN_1"/>
    <property type="match status" value="2"/>
</dbReference>
<feature type="region of interest" description="Disordered" evidence="6">
    <location>
        <begin position="215"/>
        <end position="242"/>
    </location>
</feature>
<feature type="compositionally biased region" description="Low complexity" evidence="6">
    <location>
        <begin position="219"/>
        <end position="235"/>
    </location>
</feature>
<dbReference type="SUPFAM" id="SSF57716">
    <property type="entry name" value="Glucocorticoid receptor-like (DNA-binding domain)"/>
    <property type="match status" value="1"/>
</dbReference>
<gene>
    <name evidence="8" type="ORF">BCR32DRAFT_297174</name>
</gene>
<dbReference type="OrthoDB" id="15567at2759"/>
<name>A0A1Y1WJ02_9FUNG</name>
<dbReference type="PROSITE" id="PS50023">
    <property type="entry name" value="LIM_DOMAIN_2"/>
    <property type="match status" value="2"/>
</dbReference>
<accession>A0A1Y1WJ02</accession>
<dbReference type="Gene3D" id="2.10.110.10">
    <property type="entry name" value="Cysteine Rich Protein"/>
    <property type="match status" value="3"/>
</dbReference>
<reference evidence="8 9" key="2">
    <citation type="submission" date="2016-08" db="EMBL/GenBank/DDBJ databases">
        <title>Pervasive Adenine N6-methylation of Active Genes in Fungi.</title>
        <authorList>
            <consortium name="DOE Joint Genome Institute"/>
            <person name="Mondo S.J."/>
            <person name="Dannebaum R.O."/>
            <person name="Kuo R.C."/>
            <person name="Labutti K."/>
            <person name="Haridas S."/>
            <person name="Kuo A."/>
            <person name="Salamov A."/>
            <person name="Ahrendt S.R."/>
            <person name="Lipzen A."/>
            <person name="Sullivan W."/>
            <person name="Andreopoulos W.B."/>
            <person name="Clum A."/>
            <person name="Lindquist E."/>
            <person name="Daum C."/>
            <person name="Ramamoorthy G.K."/>
            <person name="Gryganskyi A."/>
            <person name="Culley D."/>
            <person name="Magnuson J.K."/>
            <person name="James T.Y."/>
            <person name="O'Malley M.A."/>
            <person name="Stajich J.E."/>
            <person name="Spatafora J.W."/>
            <person name="Visel A."/>
            <person name="Grigoriev I.V."/>
        </authorList>
    </citation>
    <scope>NUCLEOTIDE SEQUENCE [LARGE SCALE GENOMIC DNA]</scope>
    <source>
        <strain evidence="8 9">S4</strain>
    </source>
</reference>
<dbReference type="EMBL" id="MCFG01000386">
    <property type="protein sequence ID" value="ORX73473.1"/>
    <property type="molecule type" value="Genomic_DNA"/>
</dbReference>
<dbReference type="STRING" id="1754192.A0A1Y1WJ02"/>
<keyword evidence="2" id="KW-0677">Repeat</keyword>
<evidence type="ECO:0000256" key="6">
    <source>
        <dbReference type="SAM" id="MobiDB-lite"/>
    </source>
</evidence>
<proteinExistence type="predicted"/>
<evidence type="ECO:0000259" key="7">
    <source>
        <dbReference type="PROSITE" id="PS50023"/>
    </source>
</evidence>
<evidence type="ECO:0000256" key="4">
    <source>
        <dbReference type="ARBA" id="ARBA00023038"/>
    </source>
</evidence>
<comment type="caution">
    <text evidence="8">The sequence shown here is derived from an EMBL/GenBank/DDBJ whole genome shotgun (WGS) entry which is preliminary data.</text>
</comment>
<dbReference type="AlphaFoldDB" id="A0A1Y1WJ02"/>
<sequence>MESDTENENEIVLEYHKDLNCSKCQKPFYNERVVKIDNLYFHMDHFKCIVCSRNITDKFLFYENHFWCKSCSKSAKRMCHHCNKKIEADYCLFANHHFYHDGHFCCSICQRKIINSKESSKKYGIINNENSKENICCDCLTKIASNACSRCGVLIQNSEEYVKSRNSLWHIGCFICSICSISLLQRSQYCEYDGLLYCILHIPKNVETIIINDGDNKADTNSNNDDNDNNDYNNNDDNKNNE</sequence>
<keyword evidence="1 5" id="KW-0479">Metal-binding</keyword>
<dbReference type="PANTHER" id="PTHR24205:SF16">
    <property type="entry name" value="GH01042P-RELATED"/>
    <property type="match status" value="1"/>
</dbReference>
<dbReference type="Pfam" id="PF00412">
    <property type="entry name" value="LIM"/>
    <property type="match status" value="2"/>
</dbReference>
<evidence type="ECO:0000313" key="8">
    <source>
        <dbReference type="EMBL" id="ORX73473.1"/>
    </source>
</evidence>
<feature type="domain" description="LIM zinc-binding" evidence="7">
    <location>
        <begin position="19"/>
        <end position="78"/>
    </location>
</feature>
<keyword evidence="4 5" id="KW-0440">LIM domain</keyword>
<dbReference type="GO" id="GO:0046872">
    <property type="term" value="F:metal ion binding"/>
    <property type="evidence" value="ECO:0007669"/>
    <property type="project" value="UniProtKB-KW"/>
</dbReference>
<evidence type="ECO:0000313" key="9">
    <source>
        <dbReference type="Proteomes" id="UP000193944"/>
    </source>
</evidence>
<evidence type="ECO:0000256" key="1">
    <source>
        <dbReference type="ARBA" id="ARBA00022723"/>
    </source>
</evidence>
<dbReference type="PANTHER" id="PTHR24205">
    <property type="entry name" value="FOUR AND A HALF LIM DOMAINS PROTEIN"/>
    <property type="match status" value="1"/>
</dbReference>
<reference evidence="8 9" key="1">
    <citation type="submission" date="2016-08" db="EMBL/GenBank/DDBJ databases">
        <title>A Parts List for Fungal Cellulosomes Revealed by Comparative Genomics.</title>
        <authorList>
            <consortium name="DOE Joint Genome Institute"/>
            <person name="Haitjema C.H."/>
            <person name="Gilmore S.P."/>
            <person name="Henske J.K."/>
            <person name="Solomon K.V."/>
            <person name="De Groot R."/>
            <person name="Kuo A."/>
            <person name="Mondo S.J."/>
            <person name="Salamov A.A."/>
            <person name="Labutti K."/>
            <person name="Zhao Z."/>
            <person name="Chiniquy J."/>
            <person name="Barry K."/>
            <person name="Brewer H.M."/>
            <person name="Purvine S.O."/>
            <person name="Wright A.T."/>
            <person name="Boxma B."/>
            <person name="Van Alen T."/>
            <person name="Hackstein J.H."/>
            <person name="Baker S.E."/>
            <person name="Grigoriev I.V."/>
            <person name="O'Malley M.A."/>
        </authorList>
    </citation>
    <scope>NUCLEOTIDE SEQUENCE [LARGE SCALE GENOMIC DNA]</scope>
    <source>
        <strain evidence="8 9">S4</strain>
    </source>
</reference>
<dbReference type="CDD" id="cd08368">
    <property type="entry name" value="LIM"/>
    <property type="match status" value="2"/>
</dbReference>
<dbReference type="SMART" id="SM00132">
    <property type="entry name" value="LIM"/>
    <property type="match status" value="3"/>
</dbReference>
<evidence type="ECO:0000256" key="3">
    <source>
        <dbReference type="ARBA" id="ARBA00022833"/>
    </source>
</evidence>
<organism evidence="8 9">
    <name type="scientific">Anaeromyces robustus</name>
    <dbReference type="NCBI Taxonomy" id="1754192"/>
    <lineage>
        <taxon>Eukaryota</taxon>
        <taxon>Fungi</taxon>
        <taxon>Fungi incertae sedis</taxon>
        <taxon>Chytridiomycota</taxon>
        <taxon>Chytridiomycota incertae sedis</taxon>
        <taxon>Neocallimastigomycetes</taxon>
        <taxon>Neocallimastigales</taxon>
        <taxon>Neocallimastigaceae</taxon>
        <taxon>Anaeromyces</taxon>
    </lineage>
</organism>
<dbReference type="Proteomes" id="UP000193944">
    <property type="component" value="Unassembled WGS sequence"/>
</dbReference>
<keyword evidence="3 5" id="KW-0862">Zinc</keyword>
<keyword evidence="9" id="KW-1185">Reference proteome</keyword>
<feature type="domain" description="LIM zinc-binding" evidence="7">
    <location>
        <begin position="146"/>
        <end position="208"/>
    </location>
</feature>
<evidence type="ECO:0000256" key="5">
    <source>
        <dbReference type="PROSITE-ProRule" id="PRU00125"/>
    </source>
</evidence>
<protein>
    <recommendedName>
        <fullName evidence="7">LIM zinc-binding domain-containing protein</fullName>
    </recommendedName>
</protein>
<evidence type="ECO:0000256" key="2">
    <source>
        <dbReference type="ARBA" id="ARBA00022737"/>
    </source>
</evidence>
<dbReference type="InterPro" id="IPR001781">
    <property type="entry name" value="Znf_LIM"/>
</dbReference>